<dbReference type="AlphaFoldDB" id="A0A239XMJ7"/>
<proteinExistence type="predicted"/>
<evidence type="ECO:0000313" key="3">
    <source>
        <dbReference type="Proteomes" id="UP000215196"/>
    </source>
</evidence>
<name>A0A239XMJ7_9FLAO</name>
<protein>
    <recommendedName>
        <fullName evidence="4">DUF5681 domain-containing protein</fullName>
    </recommendedName>
</protein>
<dbReference type="EMBL" id="LT906465">
    <property type="protein sequence ID" value="SNV48181.1"/>
    <property type="molecule type" value="Genomic_DNA"/>
</dbReference>
<dbReference type="KEGG" id="ctak:4412677_01865"/>
<evidence type="ECO:0008006" key="4">
    <source>
        <dbReference type="Google" id="ProtNLM"/>
    </source>
</evidence>
<accession>A0A239XMJ7</accession>
<feature type="region of interest" description="Disordered" evidence="1">
    <location>
        <begin position="1"/>
        <end position="26"/>
    </location>
</feature>
<dbReference type="Proteomes" id="UP000215196">
    <property type="component" value="Chromosome 1"/>
</dbReference>
<evidence type="ECO:0000313" key="2">
    <source>
        <dbReference type="EMBL" id="SNV48181.1"/>
    </source>
</evidence>
<keyword evidence="3" id="KW-1185">Reference proteome</keyword>
<dbReference type="RefSeq" id="WP_095072641.1">
    <property type="nucleotide sequence ID" value="NZ_LT906465.1"/>
</dbReference>
<gene>
    <name evidence="2" type="ORF">SAMEA4412677_01865</name>
</gene>
<evidence type="ECO:0000256" key="1">
    <source>
        <dbReference type="SAM" id="MobiDB-lite"/>
    </source>
</evidence>
<reference evidence="2 3" key="1">
    <citation type="submission" date="2017-06" db="EMBL/GenBank/DDBJ databases">
        <authorList>
            <consortium name="Pathogen Informatics"/>
        </authorList>
    </citation>
    <scope>NUCLEOTIDE SEQUENCE [LARGE SCALE GENOMIC DNA]</scope>
    <source>
        <strain evidence="2 3">NCTC13490</strain>
    </source>
</reference>
<organism evidence="2 3">
    <name type="scientific">Chryseobacterium taklimakanense</name>
    <dbReference type="NCBI Taxonomy" id="536441"/>
    <lineage>
        <taxon>Bacteria</taxon>
        <taxon>Pseudomonadati</taxon>
        <taxon>Bacteroidota</taxon>
        <taxon>Flavobacteriia</taxon>
        <taxon>Flavobacteriales</taxon>
        <taxon>Weeksellaceae</taxon>
        <taxon>Chryseobacterium group</taxon>
        <taxon>Chryseobacterium</taxon>
    </lineage>
</organism>
<sequence>MSRNKDGTFAPGNPGGGRPKGSKNKQTENIRQFFIDFVDRNKEELQNDFEILEPKERFKYIFDMAKFFLPTLKAVEFGNILDELTEDDFEKLLNQIKEQYNLN</sequence>